<dbReference type="Proteomes" id="UP000305067">
    <property type="component" value="Unassembled WGS sequence"/>
</dbReference>
<dbReference type="InterPro" id="IPR032675">
    <property type="entry name" value="LRR_dom_sf"/>
</dbReference>
<accession>A0A5C3QD83</accession>
<gene>
    <name evidence="1" type="ORF">BDV98DRAFT_572119</name>
</gene>
<organism evidence="1 2">
    <name type="scientific">Pterulicium gracile</name>
    <dbReference type="NCBI Taxonomy" id="1884261"/>
    <lineage>
        <taxon>Eukaryota</taxon>
        <taxon>Fungi</taxon>
        <taxon>Dikarya</taxon>
        <taxon>Basidiomycota</taxon>
        <taxon>Agaricomycotina</taxon>
        <taxon>Agaricomycetes</taxon>
        <taxon>Agaricomycetidae</taxon>
        <taxon>Agaricales</taxon>
        <taxon>Pleurotineae</taxon>
        <taxon>Pterulaceae</taxon>
        <taxon>Pterulicium</taxon>
    </lineage>
</organism>
<evidence type="ECO:0000313" key="2">
    <source>
        <dbReference type="Proteomes" id="UP000305067"/>
    </source>
</evidence>
<evidence type="ECO:0008006" key="3">
    <source>
        <dbReference type="Google" id="ProtNLM"/>
    </source>
</evidence>
<evidence type="ECO:0000313" key="1">
    <source>
        <dbReference type="EMBL" id="TFK99039.1"/>
    </source>
</evidence>
<keyword evidence="2" id="KW-1185">Reference proteome</keyword>
<proteinExistence type="predicted"/>
<dbReference type="Gene3D" id="3.80.10.10">
    <property type="entry name" value="Ribonuclease Inhibitor"/>
    <property type="match status" value="1"/>
</dbReference>
<name>A0A5C3QD83_9AGAR</name>
<sequence length="426" mass="47697">MGVLNARDVEVLCEKLSPADPTPLKHLHLYMEGIYPVELPSQLLSKVCNTLRSLTLEGCTIPHNVEMTILSVLTSLSLFGVLEYGGILAAAFPSLHNLRMAQRETELEAESSPLQPLRDLCLYHTRPSLRSVISAGASSNLTRLELHESASLPSLGEDESFPSLRFFRLHTAASLTPSSILYDQLSRMPRLEALDFVVSSDDRIPRVPMEETSAPYVPQPLPWKMFLPGLCTVNIYLHLRRFLHLYQYMVFPRLESQAYELGMWNPVSDQDTLDTIITTLHLLGLTAAGQHGDQVARHNVSIEVWSVGRDIRIAEDCIQGPAPSNSSGFSMSMLNVLKTDDIVVLRGVFQHLVLHGPTKLQLWFLQDVPLSLHQEDFAAFFDNHSQLQELFIRVGIDEVLDLRALSALSERVSQDSAQLAQRLPFL</sequence>
<dbReference type="SUPFAM" id="SSF52047">
    <property type="entry name" value="RNI-like"/>
    <property type="match status" value="1"/>
</dbReference>
<reference evidence="1 2" key="1">
    <citation type="journal article" date="2019" name="Nat. Ecol. Evol.">
        <title>Megaphylogeny resolves global patterns of mushroom evolution.</title>
        <authorList>
            <person name="Varga T."/>
            <person name="Krizsan K."/>
            <person name="Foldi C."/>
            <person name="Dima B."/>
            <person name="Sanchez-Garcia M."/>
            <person name="Sanchez-Ramirez S."/>
            <person name="Szollosi G.J."/>
            <person name="Szarkandi J.G."/>
            <person name="Papp V."/>
            <person name="Albert L."/>
            <person name="Andreopoulos W."/>
            <person name="Angelini C."/>
            <person name="Antonin V."/>
            <person name="Barry K.W."/>
            <person name="Bougher N.L."/>
            <person name="Buchanan P."/>
            <person name="Buyck B."/>
            <person name="Bense V."/>
            <person name="Catcheside P."/>
            <person name="Chovatia M."/>
            <person name="Cooper J."/>
            <person name="Damon W."/>
            <person name="Desjardin D."/>
            <person name="Finy P."/>
            <person name="Geml J."/>
            <person name="Haridas S."/>
            <person name="Hughes K."/>
            <person name="Justo A."/>
            <person name="Karasinski D."/>
            <person name="Kautmanova I."/>
            <person name="Kiss B."/>
            <person name="Kocsube S."/>
            <person name="Kotiranta H."/>
            <person name="LaButti K.M."/>
            <person name="Lechner B.E."/>
            <person name="Liimatainen K."/>
            <person name="Lipzen A."/>
            <person name="Lukacs Z."/>
            <person name="Mihaltcheva S."/>
            <person name="Morgado L.N."/>
            <person name="Niskanen T."/>
            <person name="Noordeloos M.E."/>
            <person name="Ohm R.A."/>
            <person name="Ortiz-Santana B."/>
            <person name="Ovrebo C."/>
            <person name="Racz N."/>
            <person name="Riley R."/>
            <person name="Savchenko A."/>
            <person name="Shiryaev A."/>
            <person name="Soop K."/>
            <person name="Spirin V."/>
            <person name="Szebenyi C."/>
            <person name="Tomsovsky M."/>
            <person name="Tulloss R.E."/>
            <person name="Uehling J."/>
            <person name="Grigoriev I.V."/>
            <person name="Vagvolgyi C."/>
            <person name="Papp T."/>
            <person name="Martin F.M."/>
            <person name="Miettinen O."/>
            <person name="Hibbett D.S."/>
            <person name="Nagy L.G."/>
        </authorList>
    </citation>
    <scope>NUCLEOTIDE SEQUENCE [LARGE SCALE GENOMIC DNA]</scope>
    <source>
        <strain evidence="1 2">CBS 309.79</strain>
    </source>
</reference>
<dbReference type="EMBL" id="ML178836">
    <property type="protein sequence ID" value="TFK99039.1"/>
    <property type="molecule type" value="Genomic_DNA"/>
</dbReference>
<dbReference type="AlphaFoldDB" id="A0A5C3QD83"/>
<protein>
    <recommendedName>
        <fullName evidence="3">F-box domain-containing protein</fullName>
    </recommendedName>
</protein>